<accession>A0A9P0LSC8</accession>
<sequence>MRQCLDKRNRCQPSLSRPVALVIILLALSEVSQVFIVFLRFFVGRHIDCKGCYTQCRRTAGGIQSRRPCRAKEPPWCAGGLRGLPASLRSWHSSGSVVRFVYLSKLKCRLIGTTKLCCS</sequence>
<protein>
    <submittedName>
        <fullName evidence="2">Uncharacterized protein</fullName>
    </submittedName>
</protein>
<dbReference type="AlphaFoldDB" id="A0A9P0LSC8"/>
<organism evidence="2 3">
    <name type="scientific">Acanthoscelides obtectus</name>
    <name type="common">Bean weevil</name>
    <name type="synonym">Bruchus obtectus</name>
    <dbReference type="NCBI Taxonomy" id="200917"/>
    <lineage>
        <taxon>Eukaryota</taxon>
        <taxon>Metazoa</taxon>
        <taxon>Ecdysozoa</taxon>
        <taxon>Arthropoda</taxon>
        <taxon>Hexapoda</taxon>
        <taxon>Insecta</taxon>
        <taxon>Pterygota</taxon>
        <taxon>Neoptera</taxon>
        <taxon>Endopterygota</taxon>
        <taxon>Coleoptera</taxon>
        <taxon>Polyphaga</taxon>
        <taxon>Cucujiformia</taxon>
        <taxon>Chrysomeloidea</taxon>
        <taxon>Chrysomelidae</taxon>
        <taxon>Bruchinae</taxon>
        <taxon>Bruchini</taxon>
        <taxon>Acanthoscelides</taxon>
    </lineage>
</organism>
<keyword evidence="1" id="KW-0812">Transmembrane</keyword>
<evidence type="ECO:0000256" key="1">
    <source>
        <dbReference type="SAM" id="Phobius"/>
    </source>
</evidence>
<gene>
    <name evidence="2" type="ORF">ACAOBT_LOCUS28038</name>
</gene>
<comment type="caution">
    <text evidence="2">The sequence shown here is derived from an EMBL/GenBank/DDBJ whole genome shotgun (WGS) entry which is preliminary data.</text>
</comment>
<evidence type="ECO:0000313" key="2">
    <source>
        <dbReference type="EMBL" id="CAH2004509.1"/>
    </source>
</evidence>
<feature type="transmembrane region" description="Helical" evidence="1">
    <location>
        <begin position="21"/>
        <end position="43"/>
    </location>
</feature>
<keyword evidence="1" id="KW-0472">Membrane</keyword>
<evidence type="ECO:0000313" key="3">
    <source>
        <dbReference type="Proteomes" id="UP001152888"/>
    </source>
</evidence>
<dbReference type="Proteomes" id="UP001152888">
    <property type="component" value="Unassembled WGS sequence"/>
</dbReference>
<reference evidence="2" key="1">
    <citation type="submission" date="2022-03" db="EMBL/GenBank/DDBJ databases">
        <authorList>
            <person name="Sayadi A."/>
        </authorList>
    </citation>
    <scope>NUCLEOTIDE SEQUENCE</scope>
</reference>
<proteinExistence type="predicted"/>
<name>A0A9P0LSC8_ACAOB</name>
<keyword evidence="1" id="KW-1133">Transmembrane helix</keyword>
<keyword evidence="3" id="KW-1185">Reference proteome</keyword>
<dbReference type="EMBL" id="CAKOFQ010007593">
    <property type="protein sequence ID" value="CAH2004509.1"/>
    <property type="molecule type" value="Genomic_DNA"/>
</dbReference>